<accession>C5B6X5</accession>
<evidence type="ECO:0000259" key="1">
    <source>
        <dbReference type="Pfam" id="PF09339"/>
    </source>
</evidence>
<evidence type="ECO:0000313" key="3">
    <source>
        <dbReference type="Proteomes" id="UP000009081"/>
    </source>
</evidence>
<dbReference type="OrthoDB" id="8021320at2"/>
<gene>
    <name evidence="2" type="ordered locus">MexAM1_p3METAp0033</name>
</gene>
<organism evidence="2 3">
    <name type="scientific">Methylorubrum extorquens (strain ATCC 14718 / DSM 1338 / JCM 2805 / NCIMB 9133 / AM1)</name>
    <name type="common">Methylobacterium extorquens</name>
    <dbReference type="NCBI Taxonomy" id="272630"/>
    <lineage>
        <taxon>Bacteria</taxon>
        <taxon>Pseudomonadati</taxon>
        <taxon>Pseudomonadota</taxon>
        <taxon>Alphaproteobacteria</taxon>
        <taxon>Hyphomicrobiales</taxon>
        <taxon>Methylobacteriaceae</taxon>
        <taxon>Methylorubrum</taxon>
    </lineage>
</organism>
<keyword evidence="3" id="KW-1185">Reference proteome</keyword>
<dbReference type="Proteomes" id="UP000009081">
    <property type="component" value="Plasmid p3META1"/>
</dbReference>
<dbReference type="GO" id="GO:0003677">
    <property type="term" value="F:DNA binding"/>
    <property type="evidence" value="ECO:0007669"/>
    <property type="project" value="InterPro"/>
</dbReference>
<geneLocation type="plasmid" evidence="2 3">
    <name>p3META1</name>
</geneLocation>
<evidence type="ECO:0000313" key="2">
    <source>
        <dbReference type="EMBL" id="ACS44207.1"/>
    </source>
</evidence>
<reference evidence="2 3" key="1">
    <citation type="journal article" date="2009" name="PLoS ONE">
        <title>Methylobacterium genome sequences: a reference blueprint to investigate microbial metabolism of C1 compounds from natural and industrial sources.</title>
        <authorList>
            <person name="Vuilleumier S."/>
            <person name="Chistoserdova L."/>
            <person name="Lee M.-C."/>
            <person name="Bringel F."/>
            <person name="Lajus A."/>
            <person name="Zhou Y."/>
            <person name="Gourion B."/>
            <person name="Barbe V."/>
            <person name="Chang J."/>
            <person name="Cruveiller S."/>
            <person name="Dossat C."/>
            <person name="Gillett W."/>
            <person name="Gruffaz C."/>
            <person name="Haugen E."/>
            <person name="Hourcade E."/>
            <person name="Levy R."/>
            <person name="Mangenot S."/>
            <person name="Muller E."/>
            <person name="Nadalig T."/>
            <person name="Pagni M."/>
            <person name="Penny C."/>
            <person name="Peyraud R."/>
            <person name="Robinson D.G."/>
            <person name="Roche D."/>
            <person name="Rouy Z."/>
            <person name="Saenampechek C."/>
            <person name="Salvignol G."/>
            <person name="Vallenet D."/>
            <person name="Wu Z."/>
            <person name="Marx C.J."/>
            <person name="Vorholt J.A."/>
            <person name="Olson M.V."/>
            <person name="Kaul R."/>
            <person name="Weissenbach J."/>
            <person name="Medigue C."/>
            <person name="Lidstrom M.E."/>
        </authorList>
    </citation>
    <scope>NUCLEOTIDE SEQUENCE [LARGE SCALE GENOMIC DNA]</scope>
    <source>
        <strain evidence="3">ATCC 14718 / DSM 1338 / JCM 2805 / NCIMB 9133 / AM1</strain>
    </source>
</reference>
<sequence>MPPAPRTKPGRPNLIEHHPRRAEIELARLAGGTLQEVADRFGVPRSSLHRHMTRMPVEEHARLKAVASALAEQQAALFRVAAIAIAAGPSRSPSFAHGAAR</sequence>
<dbReference type="KEGG" id="mea:Mex_p30033"/>
<name>C5B6X5_METEA</name>
<proteinExistence type="predicted"/>
<dbReference type="RefSeq" id="WP_012753521.1">
    <property type="nucleotide sequence ID" value="NC_012810.1"/>
</dbReference>
<protein>
    <recommendedName>
        <fullName evidence="1">HTH iclR-type domain-containing protein</fullName>
    </recommendedName>
</protein>
<feature type="domain" description="HTH iclR-type" evidence="1">
    <location>
        <begin position="26"/>
        <end position="53"/>
    </location>
</feature>
<dbReference type="Pfam" id="PF09339">
    <property type="entry name" value="HTH_IclR"/>
    <property type="match status" value="1"/>
</dbReference>
<keyword evidence="2" id="KW-0614">Plasmid</keyword>
<dbReference type="HOGENOM" id="CLU_2288203_0_0_5"/>
<dbReference type="EMBL" id="CP001514">
    <property type="protein sequence ID" value="ACS44207.1"/>
    <property type="molecule type" value="Genomic_DNA"/>
</dbReference>
<dbReference type="GO" id="GO:0006355">
    <property type="term" value="P:regulation of DNA-templated transcription"/>
    <property type="evidence" value="ECO:0007669"/>
    <property type="project" value="InterPro"/>
</dbReference>
<dbReference type="AlphaFoldDB" id="C5B6X5"/>
<dbReference type="InterPro" id="IPR005471">
    <property type="entry name" value="Tscrpt_reg_IclR_N"/>
</dbReference>